<feature type="transmembrane region" description="Helical" evidence="2">
    <location>
        <begin position="365"/>
        <end position="383"/>
    </location>
</feature>
<proteinExistence type="predicted"/>
<dbReference type="AlphaFoldDB" id="A0AAD3H6N8"/>
<organism evidence="3 4">
    <name type="scientific">Chaetoceros tenuissimus</name>
    <dbReference type="NCBI Taxonomy" id="426638"/>
    <lineage>
        <taxon>Eukaryota</taxon>
        <taxon>Sar</taxon>
        <taxon>Stramenopiles</taxon>
        <taxon>Ochrophyta</taxon>
        <taxon>Bacillariophyta</taxon>
        <taxon>Coscinodiscophyceae</taxon>
        <taxon>Chaetocerotophycidae</taxon>
        <taxon>Chaetocerotales</taxon>
        <taxon>Chaetocerotaceae</taxon>
        <taxon>Chaetoceros</taxon>
    </lineage>
</organism>
<keyword evidence="2" id="KW-0812">Transmembrane</keyword>
<evidence type="ECO:0000313" key="3">
    <source>
        <dbReference type="EMBL" id="GFH52607.1"/>
    </source>
</evidence>
<evidence type="ECO:0000256" key="2">
    <source>
        <dbReference type="SAM" id="Phobius"/>
    </source>
</evidence>
<name>A0AAD3H6N8_9STRA</name>
<protein>
    <submittedName>
        <fullName evidence="3">Uncharacterized protein</fullName>
    </submittedName>
</protein>
<gene>
    <name evidence="3" type="ORF">CTEN210_09083</name>
</gene>
<feature type="region of interest" description="Disordered" evidence="1">
    <location>
        <begin position="336"/>
        <end position="356"/>
    </location>
</feature>
<dbReference type="EMBL" id="BLLK01000045">
    <property type="protein sequence ID" value="GFH52607.1"/>
    <property type="molecule type" value="Genomic_DNA"/>
</dbReference>
<keyword evidence="2" id="KW-1133">Transmembrane helix</keyword>
<dbReference type="Proteomes" id="UP001054902">
    <property type="component" value="Unassembled WGS sequence"/>
</dbReference>
<sequence>MTTTEVCGEEILVPSAMELIDDLDECLHETSLLFRGKHEKSASTSSYFQDEYPQFLSIVDHHVEFTAQYFDGYSKKYLSPSSGNDESPYMAFHFAQKCRNIGGMTQTHNLSMKCKWKDNDEELRLDMPDSPICISRKCDAFELREQLSIELARQVERYLKQQLKSKIGTCRVTSDVCVSETKLTQHVTFGYRTVNADPNTLTELYGVLGNCNSDNMDGYCLCETDVDEINCEQRGGQLITHKLQINYTGDLDNTRGFRKSDNVHNFIVFNYPHCISRICEVGRDAEDIERLFIETLNLSTQNAVGGYNGALANFDFSLKILNDDVKDYYNEPNSYDYSNDDETRSSHNGDATHRQGSTWKSTMKTFLAGVVSTAFAILIYLNFNSIKAAFRRYHSPEVVRTTFM</sequence>
<feature type="compositionally biased region" description="Basic and acidic residues" evidence="1">
    <location>
        <begin position="341"/>
        <end position="353"/>
    </location>
</feature>
<evidence type="ECO:0000256" key="1">
    <source>
        <dbReference type="SAM" id="MobiDB-lite"/>
    </source>
</evidence>
<accession>A0AAD3H6N8</accession>
<comment type="caution">
    <text evidence="3">The sequence shown here is derived from an EMBL/GenBank/DDBJ whole genome shotgun (WGS) entry which is preliminary data.</text>
</comment>
<evidence type="ECO:0000313" key="4">
    <source>
        <dbReference type="Proteomes" id="UP001054902"/>
    </source>
</evidence>
<reference evidence="3 4" key="1">
    <citation type="journal article" date="2021" name="Sci. Rep.">
        <title>The genome of the diatom Chaetoceros tenuissimus carries an ancient integrated fragment of an extant virus.</title>
        <authorList>
            <person name="Hongo Y."/>
            <person name="Kimura K."/>
            <person name="Takaki Y."/>
            <person name="Yoshida Y."/>
            <person name="Baba S."/>
            <person name="Kobayashi G."/>
            <person name="Nagasaki K."/>
            <person name="Hano T."/>
            <person name="Tomaru Y."/>
        </authorList>
    </citation>
    <scope>NUCLEOTIDE SEQUENCE [LARGE SCALE GENOMIC DNA]</scope>
    <source>
        <strain evidence="3 4">NIES-3715</strain>
    </source>
</reference>
<keyword evidence="4" id="KW-1185">Reference proteome</keyword>
<keyword evidence="2" id="KW-0472">Membrane</keyword>